<reference evidence="2" key="1">
    <citation type="submission" date="2001-03" db="EMBL/GenBank/DDBJ databases">
        <title>Pigenpea legumin seed storage gene.</title>
        <authorList>
            <person name="Gupta S."/>
            <person name="Chand L."/>
        </authorList>
    </citation>
    <scope>NUCLEOTIDE SEQUENCE</scope>
</reference>
<keyword evidence="1" id="KW-0812">Transmembrane</keyword>
<dbReference type="Gene3D" id="2.60.120.10">
    <property type="entry name" value="Jelly Rolls"/>
    <property type="match status" value="1"/>
</dbReference>
<proteinExistence type="evidence at transcript level"/>
<dbReference type="InterPro" id="IPR014710">
    <property type="entry name" value="RmlC-like_jellyroll"/>
</dbReference>
<sequence>MRVQAQQIRCQVERLDGLEHPEDPLIETRFPNNKQIRCAGVPLSRPTLLRNGLRRPLVLHWSQEIFMQQPFWILWDGIPRVVLRALLSHKNLMKQGTETDKKVTRFREDIHCCSYWYCILGCTRTKNSSYCRLSYDIRSSITSLIRCPWRDSILLGTPSKEFLQYEHEQGESAFAFLAAAALFLAFFFLLSPLLLDDAAASSSSSKDIVKKRTRMRMRKKNKDTATANIAKKKRRMRMNLAAMRVLGGARSRVGLLCLSPLSLLTKGPFVSSSFLPLKQEQENEEATTFQWLQEDSYPNWYQPGPPSFRGSIEVLSMVSHKIAMFVPLQPECKQYNDRATKLC</sequence>
<dbReference type="AlphaFoldDB" id="Q94FS2"/>
<evidence type="ECO:0000256" key="1">
    <source>
        <dbReference type="SAM" id="Phobius"/>
    </source>
</evidence>
<evidence type="ECO:0000313" key="2">
    <source>
        <dbReference type="EMBL" id="AAK61346.1"/>
    </source>
</evidence>
<keyword evidence="1" id="KW-1133">Transmembrane helix</keyword>
<keyword evidence="1" id="KW-0472">Membrane</keyword>
<accession>Q94FS2</accession>
<protein>
    <submittedName>
        <fullName evidence="2">Legumin seed storage protein</fullName>
    </submittedName>
</protein>
<dbReference type="EMBL" id="AF355403">
    <property type="protein sequence ID" value="AAK61346.1"/>
    <property type="molecule type" value="mRNA"/>
</dbReference>
<organism evidence="2">
    <name type="scientific">Cajanus cajan</name>
    <name type="common">Pigeon pea</name>
    <name type="synonym">Cajanus indicus</name>
    <dbReference type="NCBI Taxonomy" id="3821"/>
    <lineage>
        <taxon>Eukaryota</taxon>
        <taxon>Viridiplantae</taxon>
        <taxon>Streptophyta</taxon>
        <taxon>Embryophyta</taxon>
        <taxon>Tracheophyta</taxon>
        <taxon>Spermatophyta</taxon>
        <taxon>Magnoliopsida</taxon>
        <taxon>eudicotyledons</taxon>
        <taxon>Gunneridae</taxon>
        <taxon>Pentapetalae</taxon>
        <taxon>rosids</taxon>
        <taxon>fabids</taxon>
        <taxon>Fabales</taxon>
        <taxon>Fabaceae</taxon>
        <taxon>Papilionoideae</taxon>
        <taxon>50 kb inversion clade</taxon>
        <taxon>NPAAA clade</taxon>
        <taxon>indigoferoid/millettioid clade</taxon>
        <taxon>Phaseoleae</taxon>
        <taxon>Cajanus</taxon>
    </lineage>
</organism>
<dbReference type="SUPFAM" id="SSF51182">
    <property type="entry name" value="RmlC-like cupins"/>
    <property type="match status" value="1"/>
</dbReference>
<feature type="transmembrane region" description="Helical" evidence="1">
    <location>
        <begin position="173"/>
        <end position="195"/>
    </location>
</feature>
<name>Q94FS2_CAJCA</name>
<dbReference type="InterPro" id="IPR011051">
    <property type="entry name" value="RmlC_Cupin_sf"/>
</dbReference>